<accession>A0A8H6CAZ5</accession>
<organism evidence="2 3">
    <name type="scientific">Letharia lupina</name>
    <dbReference type="NCBI Taxonomy" id="560253"/>
    <lineage>
        <taxon>Eukaryota</taxon>
        <taxon>Fungi</taxon>
        <taxon>Dikarya</taxon>
        <taxon>Ascomycota</taxon>
        <taxon>Pezizomycotina</taxon>
        <taxon>Lecanoromycetes</taxon>
        <taxon>OSLEUM clade</taxon>
        <taxon>Lecanoromycetidae</taxon>
        <taxon>Lecanorales</taxon>
        <taxon>Lecanorineae</taxon>
        <taxon>Parmeliaceae</taxon>
        <taxon>Letharia</taxon>
    </lineage>
</organism>
<dbReference type="AlphaFoldDB" id="A0A8H6CAZ5"/>
<dbReference type="EMBL" id="JACCJB010000018">
    <property type="protein sequence ID" value="KAF6219916.1"/>
    <property type="molecule type" value="Genomic_DNA"/>
</dbReference>
<keyword evidence="1" id="KW-0175">Coiled coil</keyword>
<dbReference type="GeneID" id="59332152"/>
<evidence type="ECO:0000313" key="2">
    <source>
        <dbReference type="EMBL" id="KAF6219916.1"/>
    </source>
</evidence>
<feature type="coiled-coil region" evidence="1">
    <location>
        <begin position="262"/>
        <end position="324"/>
    </location>
</feature>
<comment type="caution">
    <text evidence="2">The sequence shown here is derived from an EMBL/GenBank/DDBJ whole genome shotgun (WGS) entry which is preliminary data.</text>
</comment>
<proteinExistence type="predicted"/>
<sequence length="518" mass="57928">MNLRVVIPDMLNLHLYSKAMSLRAEAEAQQDAFAVSYSRCVTERGTPFSYYRQTSDQVQSTALSRLHRRFVQAELEHDHPAVRIVLLNYIAGLQGRLSRYELAYDRKTLRDDYQTHDLKAEIEFLRRTLCSLLLQPVAKPESREQTRSQGVDAVNMETDVIAAEADVKEQNIHEQTSSKVSDPGVSDYPMTTGHAEIQAVNEAAKEVSNAVLSLKNFIEDLPSQSSQDHQTILHNNLEGVSRGLSRFPDCLTSLLVRRKADLDATRKDKDVAAETLTAAEEKMMAAEAKQMELVLKTEAFGRDKDVADEKMEEATELLRAVETREKLVAGRERRVVRLEEEQALEDLHHGANAAMEDEAEAAAAEARESERWTSPIIRPGAAVKNEKSPTYLEQISNSISAGEHVLLEMDTAIAAREEELWHKENNLHHRETALFAREQLLEQMKTAQIQLAENWKAQVDTSYAGLEAEGEDLGAKFRALIALKSRVEETQAKARSLIGEARGMVRVGGGDKGEDEGA</sequence>
<protein>
    <submittedName>
        <fullName evidence="2">Uncharacterized protein</fullName>
    </submittedName>
</protein>
<dbReference type="Proteomes" id="UP000593566">
    <property type="component" value="Unassembled WGS sequence"/>
</dbReference>
<keyword evidence="3" id="KW-1185">Reference proteome</keyword>
<name>A0A8H6CAZ5_9LECA</name>
<evidence type="ECO:0000313" key="3">
    <source>
        <dbReference type="Proteomes" id="UP000593566"/>
    </source>
</evidence>
<reference evidence="2 3" key="1">
    <citation type="journal article" date="2020" name="Genomics">
        <title>Complete, high-quality genomes from long-read metagenomic sequencing of two wolf lichen thalli reveals enigmatic genome architecture.</title>
        <authorList>
            <person name="McKenzie S.K."/>
            <person name="Walston R.F."/>
            <person name="Allen J.L."/>
        </authorList>
    </citation>
    <scope>NUCLEOTIDE SEQUENCE [LARGE SCALE GENOMIC DNA]</scope>
    <source>
        <strain evidence="2">WasteWater1</strain>
    </source>
</reference>
<evidence type="ECO:0000256" key="1">
    <source>
        <dbReference type="SAM" id="Coils"/>
    </source>
</evidence>
<dbReference type="RefSeq" id="XP_037149351.1">
    <property type="nucleotide sequence ID" value="XM_037294663.1"/>
</dbReference>
<gene>
    <name evidence="2" type="ORF">HO133_003741</name>
</gene>